<dbReference type="PANTHER" id="PTHR21860">
    <property type="entry name" value="TRANSCRIPTION INITIATION FACTOR IIIC TFIIIC , POLYPEPTIDE 6-RELATED"/>
    <property type="match status" value="1"/>
</dbReference>
<feature type="domain" description="Transcription factor TFIIIC triple barrel" evidence="2">
    <location>
        <begin position="6"/>
        <end position="114"/>
    </location>
</feature>
<dbReference type="FunFam" id="2.60.40.4370:FF:000003">
    <property type="entry name" value="General transcription factor 3C polypeptide, putative"/>
    <property type="match status" value="1"/>
</dbReference>
<evidence type="ECO:0000256" key="1">
    <source>
        <dbReference type="SAM" id="MobiDB-lite"/>
    </source>
</evidence>
<accession>L7LZC4</accession>
<feature type="compositionally biased region" description="Basic and acidic residues" evidence="1">
    <location>
        <begin position="180"/>
        <end position="191"/>
    </location>
</feature>
<dbReference type="GO" id="GO:0006383">
    <property type="term" value="P:transcription by RNA polymerase III"/>
    <property type="evidence" value="ECO:0007669"/>
    <property type="project" value="InterPro"/>
</dbReference>
<name>L7LZC4_RHIPC</name>
<dbReference type="PANTHER" id="PTHR21860:SF2">
    <property type="entry name" value="GENERAL TRANSCRIPTION FACTOR 3C POLYPEPTIDE 6"/>
    <property type="match status" value="1"/>
</dbReference>
<dbReference type="InterPro" id="IPR042771">
    <property type="entry name" value="GTF3C6-like"/>
</dbReference>
<dbReference type="Gene3D" id="2.60.40.4370">
    <property type="match status" value="1"/>
</dbReference>
<dbReference type="EMBL" id="GACK01007603">
    <property type="protein sequence ID" value="JAA57431.1"/>
    <property type="molecule type" value="mRNA"/>
</dbReference>
<protein>
    <recommendedName>
        <fullName evidence="2">Transcription factor TFIIIC triple barrel domain-containing protein</fullName>
    </recommendedName>
</protein>
<organism evidence="3">
    <name type="scientific">Rhipicephalus pulchellus</name>
    <name type="common">Yellow backed tick</name>
    <name type="synonym">Dermacentor pulchellus</name>
    <dbReference type="NCBI Taxonomy" id="72859"/>
    <lineage>
        <taxon>Eukaryota</taxon>
        <taxon>Metazoa</taxon>
        <taxon>Ecdysozoa</taxon>
        <taxon>Arthropoda</taxon>
        <taxon>Chelicerata</taxon>
        <taxon>Arachnida</taxon>
        <taxon>Acari</taxon>
        <taxon>Parasitiformes</taxon>
        <taxon>Ixodida</taxon>
        <taxon>Ixodoidea</taxon>
        <taxon>Ixodidae</taxon>
        <taxon>Rhipicephalinae</taxon>
        <taxon>Rhipicephalus</taxon>
        <taxon>Rhipicephalus</taxon>
    </lineage>
</organism>
<evidence type="ECO:0000313" key="3">
    <source>
        <dbReference type="EMBL" id="JAA57431.1"/>
    </source>
</evidence>
<dbReference type="GO" id="GO:0000127">
    <property type="term" value="C:transcription factor TFIIIC complex"/>
    <property type="evidence" value="ECO:0007669"/>
    <property type="project" value="TreeGrafter"/>
</dbReference>
<reference evidence="3" key="2">
    <citation type="journal article" date="2015" name="J. Proteomics">
        <title>Sexual differences in the sialomes of the zebra tick, Rhipicephalus pulchellus.</title>
        <authorList>
            <person name="Tan A.W."/>
            <person name="Francischetti I.M."/>
            <person name="Slovak M."/>
            <person name="Kini R.M."/>
            <person name="Ribeiro J.M."/>
        </authorList>
    </citation>
    <scope>NUCLEOTIDE SEQUENCE</scope>
    <source>
        <tissue evidence="3">Salivary gland</tissue>
    </source>
</reference>
<feature type="compositionally biased region" description="Low complexity" evidence="1">
    <location>
        <begin position="145"/>
        <end position="154"/>
    </location>
</feature>
<dbReference type="Pfam" id="PF10419">
    <property type="entry name" value="TFIIIC_sub6"/>
    <property type="match status" value="1"/>
</dbReference>
<dbReference type="AlphaFoldDB" id="L7LZC4"/>
<dbReference type="InterPro" id="IPR019481">
    <property type="entry name" value="TFIIIC_triple_barrel"/>
</dbReference>
<evidence type="ECO:0000259" key="2">
    <source>
        <dbReference type="Pfam" id="PF10419"/>
    </source>
</evidence>
<feature type="region of interest" description="Disordered" evidence="1">
    <location>
        <begin position="111"/>
        <end position="199"/>
    </location>
</feature>
<sequence length="199" mass="21824">MADDEEDDEVYVVVELSGVIDAKVLDLADKRCSILGVETPEPVLKLGSYLFTGEYRDATGTCVLFEETEAAGECTSSASESRNSSCRQKRQKLAKELRYFGKTEKRLHMSTSFLQEKAKPAESAQEAAKPGLENTFTESEEEAIGEAAEPAQEAVKPDRENSSTVSQEEATVKAAEPVQETDKKTEREKSPTEMAVDDS</sequence>
<proteinExistence type="evidence at transcript level"/>
<reference evidence="3" key="1">
    <citation type="submission" date="2012-11" db="EMBL/GenBank/DDBJ databases">
        <authorList>
            <person name="Lucero-Rivera Y.E."/>
            <person name="Tovar-Ramirez D."/>
        </authorList>
    </citation>
    <scope>NUCLEOTIDE SEQUENCE</scope>
    <source>
        <tissue evidence="3">Salivary gland</tissue>
    </source>
</reference>